<feature type="transmembrane region" description="Helical" evidence="1">
    <location>
        <begin position="44"/>
        <end position="65"/>
    </location>
</feature>
<evidence type="ECO:0000313" key="2">
    <source>
        <dbReference type="EMBL" id="SUZ90230.1"/>
    </source>
</evidence>
<feature type="transmembrane region" description="Helical" evidence="1">
    <location>
        <begin position="15"/>
        <end position="32"/>
    </location>
</feature>
<dbReference type="EMBL" id="UINC01001877">
    <property type="protein sequence ID" value="SUZ90230.1"/>
    <property type="molecule type" value="Genomic_DNA"/>
</dbReference>
<keyword evidence="1" id="KW-0812">Transmembrane</keyword>
<accession>A0A381REV0</accession>
<evidence type="ECO:0000256" key="1">
    <source>
        <dbReference type="SAM" id="Phobius"/>
    </source>
</evidence>
<keyword evidence="1" id="KW-1133">Transmembrane helix</keyword>
<gene>
    <name evidence="2" type="ORF">METZ01_LOCUS43084</name>
</gene>
<dbReference type="AlphaFoldDB" id="A0A381REV0"/>
<proteinExistence type="predicted"/>
<reference evidence="2" key="1">
    <citation type="submission" date="2018-05" db="EMBL/GenBank/DDBJ databases">
        <authorList>
            <person name="Lanie J.A."/>
            <person name="Ng W.-L."/>
            <person name="Kazmierczak K.M."/>
            <person name="Andrzejewski T.M."/>
            <person name="Davidsen T.M."/>
            <person name="Wayne K.J."/>
            <person name="Tettelin H."/>
            <person name="Glass J.I."/>
            <person name="Rusch D."/>
            <person name="Podicherti R."/>
            <person name="Tsui H.-C.T."/>
            <person name="Winkler M.E."/>
        </authorList>
    </citation>
    <scope>NUCLEOTIDE SEQUENCE</scope>
</reference>
<name>A0A381REV0_9ZZZZ</name>
<sequence length="69" mass="8351">MILTFDKIKNILRKIFFYFILWTGMVLTSMFFDKFTKISDEDGYLAGLIIWLFLIFIIEFLIPFIKSRN</sequence>
<organism evidence="2">
    <name type="scientific">marine metagenome</name>
    <dbReference type="NCBI Taxonomy" id="408172"/>
    <lineage>
        <taxon>unclassified sequences</taxon>
        <taxon>metagenomes</taxon>
        <taxon>ecological metagenomes</taxon>
    </lineage>
</organism>
<keyword evidence="1" id="KW-0472">Membrane</keyword>
<protein>
    <submittedName>
        <fullName evidence="2">Uncharacterized protein</fullName>
    </submittedName>
</protein>